<name>A0ABU3GP72_9SPHI</name>
<sequence>MEQQFEAILTGSDSQIEGVVNSVIHDGGVEAYEFKSLDDSLHLIIAKDADGNWERIGGSEPYFSGWVDELAEQIKLTASGNNTL</sequence>
<gene>
    <name evidence="1" type="ORF">QE417_000645</name>
</gene>
<organism evidence="1 2">
    <name type="scientific">Mucilaginibacter terrae</name>
    <dbReference type="NCBI Taxonomy" id="1955052"/>
    <lineage>
        <taxon>Bacteria</taxon>
        <taxon>Pseudomonadati</taxon>
        <taxon>Bacteroidota</taxon>
        <taxon>Sphingobacteriia</taxon>
        <taxon>Sphingobacteriales</taxon>
        <taxon>Sphingobacteriaceae</taxon>
        <taxon>Mucilaginibacter</taxon>
    </lineage>
</organism>
<evidence type="ECO:0000313" key="2">
    <source>
        <dbReference type="Proteomes" id="UP001258315"/>
    </source>
</evidence>
<evidence type="ECO:0000313" key="1">
    <source>
        <dbReference type="EMBL" id="MDT3401573.1"/>
    </source>
</evidence>
<dbReference type="RefSeq" id="WP_311947466.1">
    <property type="nucleotide sequence ID" value="NZ_JAVLVU010000001.1"/>
</dbReference>
<proteinExistence type="predicted"/>
<dbReference type="EMBL" id="JAVLVU010000001">
    <property type="protein sequence ID" value="MDT3401573.1"/>
    <property type="molecule type" value="Genomic_DNA"/>
</dbReference>
<dbReference type="Proteomes" id="UP001258315">
    <property type="component" value="Unassembled WGS sequence"/>
</dbReference>
<accession>A0ABU3GP72</accession>
<reference evidence="2" key="1">
    <citation type="submission" date="2023-07" db="EMBL/GenBank/DDBJ databases">
        <title>Functional and genomic diversity of the sorghum phyllosphere microbiome.</title>
        <authorList>
            <person name="Shade A."/>
        </authorList>
    </citation>
    <scope>NUCLEOTIDE SEQUENCE [LARGE SCALE GENOMIC DNA]</scope>
    <source>
        <strain evidence="2">SORGH_AS_0422</strain>
    </source>
</reference>
<comment type="caution">
    <text evidence="1">The sequence shown here is derived from an EMBL/GenBank/DDBJ whole genome shotgun (WGS) entry which is preliminary data.</text>
</comment>
<keyword evidence="2" id="KW-1185">Reference proteome</keyword>
<protein>
    <submittedName>
        <fullName evidence="1">Uncharacterized protein</fullName>
    </submittedName>
</protein>